<dbReference type="RefSeq" id="WP_051682061.1">
    <property type="nucleotide sequence ID" value="NZ_AUNC01000001.1"/>
</dbReference>
<organism evidence="1 2">
    <name type="scientific">Thalassospira permensis NBRC 106175</name>
    <dbReference type="NCBI Taxonomy" id="1353532"/>
    <lineage>
        <taxon>Bacteria</taxon>
        <taxon>Pseudomonadati</taxon>
        <taxon>Pseudomonadota</taxon>
        <taxon>Alphaproteobacteria</taxon>
        <taxon>Rhodospirillales</taxon>
        <taxon>Thalassospiraceae</taxon>
        <taxon>Thalassospira</taxon>
    </lineage>
</organism>
<sequence length="240" mass="25205">MTGDITQSGLIDLIDQQRSKLGYLSISALMALTRAGNAILDPFSTLISIHAEIGRDNIFYPAVRLDATSPEMLEIGSRNTFYGNTVIDAQTGLITIGNGNLFGEGCVHVATNQPGATIIIGSDGRYRGSIQISGLSVLGDGSQILGNIIVRDVQLGAGGSFRHPIADERGAVLKGIGEGRGIILETGQVIAGNGTLAPENVRMQSFYHPDATKGQPMATPLLQNPCPASIGRQSPDHRNG</sequence>
<protein>
    <submittedName>
        <fullName evidence="1">Uncharacterized protein</fullName>
    </submittedName>
</protein>
<gene>
    <name evidence="1" type="ORF">SMB34_01510</name>
</gene>
<name>A0ABR4TU55_9PROT</name>
<dbReference type="SUPFAM" id="SSF51161">
    <property type="entry name" value="Trimeric LpxA-like enzymes"/>
    <property type="match status" value="1"/>
</dbReference>
<keyword evidence="2" id="KW-1185">Reference proteome</keyword>
<reference evidence="1 2" key="1">
    <citation type="submission" date="2013-07" db="EMBL/GenBank/DDBJ databases">
        <title>Thalassospira permensis NBRC 106175 Genome Sequencing.</title>
        <authorList>
            <person name="Lai Q."/>
            <person name="Shao Z."/>
        </authorList>
    </citation>
    <scope>NUCLEOTIDE SEQUENCE [LARGE SCALE GENOMIC DNA]</scope>
    <source>
        <strain evidence="1 2">NBRC 106175</strain>
    </source>
</reference>
<dbReference type="EMBL" id="AUNC01000001">
    <property type="protein sequence ID" value="KEO59689.1"/>
    <property type="molecule type" value="Genomic_DNA"/>
</dbReference>
<dbReference type="InterPro" id="IPR011004">
    <property type="entry name" value="Trimer_LpxA-like_sf"/>
</dbReference>
<proteinExistence type="predicted"/>
<dbReference type="Gene3D" id="2.160.10.10">
    <property type="entry name" value="Hexapeptide repeat proteins"/>
    <property type="match status" value="1"/>
</dbReference>
<comment type="caution">
    <text evidence="1">The sequence shown here is derived from an EMBL/GenBank/DDBJ whole genome shotgun (WGS) entry which is preliminary data.</text>
</comment>
<dbReference type="Proteomes" id="UP000027463">
    <property type="component" value="Unassembled WGS sequence"/>
</dbReference>
<accession>A0ABR4TU55</accession>
<evidence type="ECO:0000313" key="2">
    <source>
        <dbReference type="Proteomes" id="UP000027463"/>
    </source>
</evidence>
<evidence type="ECO:0000313" key="1">
    <source>
        <dbReference type="EMBL" id="KEO59689.1"/>
    </source>
</evidence>